<comment type="caution">
    <text evidence="4">The sequence shown here is derived from an EMBL/GenBank/DDBJ whole genome shotgun (WGS) entry which is preliminary data.</text>
</comment>
<evidence type="ECO:0000256" key="2">
    <source>
        <dbReference type="ARBA" id="ARBA00023004"/>
    </source>
</evidence>
<protein>
    <recommendedName>
        <fullName evidence="3">Gamma-butyrobetaine hydroxylase-like N-terminal domain-containing protein</fullName>
    </recommendedName>
</protein>
<organism evidence="4">
    <name type="scientific">marine sediment metagenome</name>
    <dbReference type="NCBI Taxonomy" id="412755"/>
    <lineage>
        <taxon>unclassified sequences</taxon>
        <taxon>metagenomes</taxon>
        <taxon>ecological metagenomes</taxon>
    </lineage>
</organism>
<reference evidence="4" key="1">
    <citation type="journal article" date="2015" name="Nature">
        <title>Complex archaea that bridge the gap between prokaryotes and eukaryotes.</title>
        <authorList>
            <person name="Spang A."/>
            <person name="Saw J.H."/>
            <person name="Jorgensen S.L."/>
            <person name="Zaremba-Niedzwiedzka K."/>
            <person name="Martijn J."/>
            <person name="Lind A.E."/>
            <person name="van Eijk R."/>
            <person name="Schleper C."/>
            <person name="Guy L."/>
            <person name="Ettema T.J."/>
        </authorList>
    </citation>
    <scope>NUCLEOTIDE SEQUENCE</scope>
</reference>
<dbReference type="PANTHER" id="PTHR35303">
    <property type="entry name" value="OS02G0197800 PROTEIN"/>
    <property type="match status" value="1"/>
</dbReference>
<feature type="domain" description="Gamma-butyrobetaine hydroxylase-like N-terminal" evidence="3">
    <location>
        <begin position="8"/>
        <end position="90"/>
    </location>
</feature>
<dbReference type="InterPro" id="IPR010376">
    <property type="entry name" value="GBBH-like_N"/>
</dbReference>
<dbReference type="PANTHER" id="PTHR35303:SF5">
    <property type="entry name" value="OS02G0197800 PROTEIN"/>
    <property type="match status" value="1"/>
</dbReference>
<evidence type="ECO:0000259" key="3">
    <source>
        <dbReference type="Pfam" id="PF06155"/>
    </source>
</evidence>
<dbReference type="InterPro" id="IPR038492">
    <property type="entry name" value="GBBH-like_N_sf"/>
</dbReference>
<dbReference type="Pfam" id="PF06155">
    <property type="entry name" value="GBBH-like_N"/>
    <property type="match status" value="1"/>
</dbReference>
<keyword evidence="2" id="KW-0408">Iron</keyword>
<keyword evidence="1" id="KW-0479">Metal-binding</keyword>
<dbReference type="AlphaFoldDB" id="A0A0F9JN89"/>
<evidence type="ECO:0000256" key="1">
    <source>
        <dbReference type="ARBA" id="ARBA00022723"/>
    </source>
</evidence>
<accession>A0A0F9JN89</accession>
<sequence>MKHVIKVHYHSVSKNLDVYFDDDSQAVFSCEFLRVHSPSAEVQGHGSGPMKLVLNKQSVGIKNIVPVGHYALRLDFDDGHNSGLFSWSYFEKLQAQQQTLSNEYLARVAEHKQNKNSVPIKFIP</sequence>
<dbReference type="GO" id="GO:0046872">
    <property type="term" value="F:metal ion binding"/>
    <property type="evidence" value="ECO:0007669"/>
    <property type="project" value="UniProtKB-KW"/>
</dbReference>
<proteinExistence type="predicted"/>
<name>A0A0F9JN89_9ZZZZ</name>
<dbReference type="Gene3D" id="3.30.2020.30">
    <property type="match status" value="1"/>
</dbReference>
<evidence type="ECO:0000313" key="4">
    <source>
        <dbReference type="EMBL" id="KKM63886.1"/>
    </source>
</evidence>
<gene>
    <name evidence="4" type="ORF">LCGC14_1506970</name>
</gene>
<dbReference type="EMBL" id="LAZR01011010">
    <property type="protein sequence ID" value="KKM63886.1"/>
    <property type="molecule type" value="Genomic_DNA"/>
</dbReference>